<dbReference type="Gene3D" id="3.90.1150.10">
    <property type="entry name" value="Aspartate Aminotransferase, domain 1"/>
    <property type="match status" value="1"/>
</dbReference>
<dbReference type="AlphaFoldDB" id="A0A2G4F0D7"/>
<name>A0A2G4F0D7_9CYAN</name>
<dbReference type="EMBL" id="NXIB02000060">
    <property type="protein sequence ID" value="PHX55232.1"/>
    <property type="molecule type" value="Genomic_DNA"/>
</dbReference>
<accession>A0A2G4F0D7</accession>
<dbReference type="Proteomes" id="UP000226442">
    <property type="component" value="Unassembled WGS sequence"/>
</dbReference>
<organism evidence="1 2">
    <name type="scientific">Tychonema bourrellyi FEM_GT703</name>
    <dbReference type="NCBI Taxonomy" id="2040638"/>
    <lineage>
        <taxon>Bacteria</taxon>
        <taxon>Bacillati</taxon>
        <taxon>Cyanobacteriota</taxon>
        <taxon>Cyanophyceae</taxon>
        <taxon>Oscillatoriophycideae</taxon>
        <taxon>Oscillatoriales</taxon>
        <taxon>Microcoleaceae</taxon>
        <taxon>Tychonema</taxon>
    </lineage>
</organism>
<gene>
    <name evidence="1" type="ORF">CP500_011880</name>
</gene>
<evidence type="ECO:0008006" key="3">
    <source>
        <dbReference type="Google" id="ProtNLM"/>
    </source>
</evidence>
<reference evidence="1" key="1">
    <citation type="submission" date="2017-10" db="EMBL/GenBank/DDBJ databases">
        <title>Draft genome sequence of the planktic cyanobacteria Tychonema bourrellyi isolated from alpine lentic freshwater.</title>
        <authorList>
            <person name="Tett A."/>
            <person name="Armanini F."/>
            <person name="Asnicar F."/>
            <person name="Boscaini A."/>
            <person name="Pasolli E."/>
            <person name="Zolfo M."/>
            <person name="Donati C."/>
            <person name="Salmaso N."/>
            <person name="Segata N."/>
        </authorList>
    </citation>
    <scope>NUCLEOTIDE SEQUENCE</scope>
    <source>
        <strain evidence="1">FEM_GT703</strain>
    </source>
</reference>
<protein>
    <recommendedName>
        <fullName evidence="3">Aminotransferase class I/classII domain-containing protein</fullName>
    </recommendedName>
</protein>
<dbReference type="InterPro" id="IPR015422">
    <property type="entry name" value="PyrdxlP-dep_Trfase_small"/>
</dbReference>
<proteinExistence type="predicted"/>
<comment type="caution">
    <text evidence="1">The sequence shown here is derived from an EMBL/GenBank/DDBJ whole genome shotgun (WGS) entry which is preliminary data.</text>
</comment>
<sequence>MINEYGSTEATVDGTICIWSEFVLCIMGGHSSTTRGKLGASTGVFLLPGETFNLPGHFRIGLGVEPPFFQKAMNEFENFLINYQQGN</sequence>
<keyword evidence="2" id="KW-1185">Reference proteome</keyword>
<evidence type="ECO:0000313" key="1">
    <source>
        <dbReference type="EMBL" id="PHX55232.1"/>
    </source>
</evidence>
<evidence type="ECO:0000313" key="2">
    <source>
        <dbReference type="Proteomes" id="UP000226442"/>
    </source>
</evidence>